<evidence type="ECO:0000313" key="1">
    <source>
        <dbReference type="EMBL" id="MBZ5707742.1"/>
    </source>
</evidence>
<dbReference type="RefSeq" id="WP_224189505.1">
    <property type="nucleotide sequence ID" value="NZ_JAIRAU010000001.1"/>
</dbReference>
<evidence type="ECO:0000313" key="2">
    <source>
        <dbReference type="Proteomes" id="UP001139031"/>
    </source>
</evidence>
<accession>A0ABS7THP1</accession>
<protein>
    <submittedName>
        <fullName evidence="1">Uncharacterized protein</fullName>
    </submittedName>
</protein>
<dbReference type="EMBL" id="JAIRAU010000001">
    <property type="protein sequence ID" value="MBZ5707742.1"/>
    <property type="molecule type" value="Genomic_DNA"/>
</dbReference>
<organism evidence="1 2">
    <name type="scientific">Nannocystis pusilla</name>
    <dbReference type="NCBI Taxonomy" id="889268"/>
    <lineage>
        <taxon>Bacteria</taxon>
        <taxon>Pseudomonadati</taxon>
        <taxon>Myxococcota</taxon>
        <taxon>Polyangia</taxon>
        <taxon>Nannocystales</taxon>
        <taxon>Nannocystaceae</taxon>
        <taxon>Nannocystis</taxon>
    </lineage>
</organism>
<sequence length="298" mass="32247">MPLALTEEDPSLAAELDAIPRQVRRTVLAAGLEPVLARMLRDRRTGREGERSFLVRRQAIAMQLAALSSQLDASVYAADCLGDSAESVRVKIDADSNAREIRRTMISLIIGAAVAIGAGVWELADEEAKGRVALQIAGGAVAGSVGVAAFVDQPTPILLDHRRNLLEPVFRGEDPEHILPTFVMRMLMLPTNAGPTPRDTLLARFKTILDEAAPKDERSRAEALIFGAGGVYTPKLLHARERMLDEVESALSAFARDLELLQRWLGRAFDDGLLLEVESSGELPGSRDRAVGPSEDAP</sequence>
<name>A0ABS7THP1_9BACT</name>
<reference evidence="1" key="1">
    <citation type="submission" date="2021-08" db="EMBL/GenBank/DDBJ databases">
        <authorList>
            <person name="Stevens D.C."/>
        </authorList>
    </citation>
    <scope>NUCLEOTIDE SEQUENCE</scope>
    <source>
        <strain evidence="1">DSM 53165</strain>
    </source>
</reference>
<proteinExistence type="predicted"/>
<keyword evidence="2" id="KW-1185">Reference proteome</keyword>
<gene>
    <name evidence="1" type="ORF">K7C98_00625</name>
</gene>
<dbReference type="Proteomes" id="UP001139031">
    <property type="component" value="Unassembled WGS sequence"/>
</dbReference>
<comment type="caution">
    <text evidence="1">The sequence shown here is derived from an EMBL/GenBank/DDBJ whole genome shotgun (WGS) entry which is preliminary data.</text>
</comment>